<reference evidence="2" key="1">
    <citation type="journal article" date="2015" name="Nature">
        <title>Complex archaea that bridge the gap between prokaryotes and eukaryotes.</title>
        <authorList>
            <person name="Spang A."/>
            <person name="Saw J.H."/>
            <person name="Jorgensen S.L."/>
            <person name="Zaremba-Niedzwiedzka K."/>
            <person name="Martijn J."/>
            <person name="Lind A.E."/>
            <person name="van Eijk R."/>
            <person name="Schleper C."/>
            <person name="Guy L."/>
            <person name="Ettema T.J."/>
        </authorList>
    </citation>
    <scope>NUCLEOTIDE SEQUENCE</scope>
</reference>
<protein>
    <submittedName>
        <fullName evidence="2">Uncharacterized protein</fullName>
    </submittedName>
</protein>
<dbReference type="Pfam" id="PF13561">
    <property type="entry name" value="adh_short_C2"/>
    <property type="match status" value="1"/>
</dbReference>
<dbReference type="NCBIfam" id="NF009466">
    <property type="entry name" value="PRK12826.1-2"/>
    <property type="match status" value="1"/>
</dbReference>
<dbReference type="CDD" id="cd05233">
    <property type="entry name" value="SDR_c"/>
    <property type="match status" value="1"/>
</dbReference>
<dbReference type="InterPro" id="IPR036291">
    <property type="entry name" value="NAD(P)-bd_dom_sf"/>
</dbReference>
<dbReference type="GO" id="GO:0016616">
    <property type="term" value="F:oxidoreductase activity, acting on the CH-OH group of donors, NAD or NADP as acceptor"/>
    <property type="evidence" value="ECO:0007669"/>
    <property type="project" value="TreeGrafter"/>
</dbReference>
<dbReference type="NCBIfam" id="NF005559">
    <property type="entry name" value="PRK07231.1"/>
    <property type="match status" value="1"/>
</dbReference>
<comment type="similarity">
    <text evidence="1">Belongs to the short-chain dehydrogenases/reductases (SDR) family.</text>
</comment>
<evidence type="ECO:0000313" key="2">
    <source>
        <dbReference type="EMBL" id="KKK74695.1"/>
    </source>
</evidence>
<evidence type="ECO:0000256" key="1">
    <source>
        <dbReference type="ARBA" id="ARBA00006484"/>
    </source>
</evidence>
<dbReference type="PANTHER" id="PTHR42760:SF40">
    <property type="entry name" value="3-OXOACYL-[ACYL-CARRIER-PROTEIN] REDUCTASE, CHLOROPLASTIC"/>
    <property type="match status" value="1"/>
</dbReference>
<dbReference type="PANTHER" id="PTHR42760">
    <property type="entry name" value="SHORT-CHAIN DEHYDROGENASES/REDUCTASES FAMILY MEMBER"/>
    <property type="match status" value="1"/>
</dbReference>
<dbReference type="AlphaFoldDB" id="A0A0F8YLU0"/>
<organism evidence="2">
    <name type="scientific">marine sediment metagenome</name>
    <dbReference type="NCBI Taxonomy" id="412755"/>
    <lineage>
        <taxon>unclassified sequences</taxon>
        <taxon>metagenomes</taxon>
        <taxon>ecological metagenomes</taxon>
    </lineage>
</organism>
<proteinExistence type="inferred from homology"/>
<dbReference type="InterPro" id="IPR002347">
    <property type="entry name" value="SDR_fam"/>
</dbReference>
<comment type="caution">
    <text evidence="2">The sequence shown here is derived from an EMBL/GenBank/DDBJ whole genome shotgun (WGS) entry which is preliminary data.</text>
</comment>
<sequence length="253" mass="27120">MGQLDGRTAIVTAAAGAGIGQAVARIFLEEGAQVLITDAHARRVEEVGKQLSEEFGRDVPTLEVDVRNTEQVSAMVDASRERFGRVDILFNNAGINKLSPIWEMDDETWQLVIDVNLTGTFNCVRAVLPVMIEQKSGSIVNMSSGAGWIGSRDGESHYCAAKAGVMAFTRAVAAEVARQGVRVNAIAPGLIYNEFLARIYPPDFFERAKRGIPLGRVGEPLDVARLALFLASDLSGYVTGEVVSISGGAIMHA</sequence>
<dbReference type="PRINTS" id="PR00080">
    <property type="entry name" value="SDRFAMILY"/>
</dbReference>
<dbReference type="Gene3D" id="3.40.50.720">
    <property type="entry name" value="NAD(P)-binding Rossmann-like Domain"/>
    <property type="match status" value="1"/>
</dbReference>
<dbReference type="FunFam" id="3.40.50.720:FF:000084">
    <property type="entry name" value="Short-chain dehydrogenase reductase"/>
    <property type="match status" value="1"/>
</dbReference>
<dbReference type="SUPFAM" id="SSF51735">
    <property type="entry name" value="NAD(P)-binding Rossmann-fold domains"/>
    <property type="match status" value="1"/>
</dbReference>
<dbReference type="EMBL" id="LAZR01056198">
    <property type="protein sequence ID" value="KKK74695.1"/>
    <property type="molecule type" value="Genomic_DNA"/>
</dbReference>
<dbReference type="GO" id="GO:0030497">
    <property type="term" value="P:fatty acid elongation"/>
    <property type="evidence" value="ECO:0007669"/>
    <property type="project" value="TreeGrafter"/>
</dbReference>
<dbReference type="PRINTS" id="PR00081">
    <property type="entry name" value="GDHRDH"/>
</dbReference>
<accession>A0A0F8YLU0</accession>
<name>A0A0F8YLU0_9ZZZZ</name>
<gene>
    <name evidence="2" type="ORF">LCGC14_2881210</name>
</gene>